<evidence type="ECO:0000256" key="1">
    <source>
        <dbReference type="SAM" id="Phobius"/>
    </source>
</evidence>
<keyword evidence="1" id="KW-1133">Transmembrane helix</keyword>
<keyword evidence="3" id="KW-1185">Reference proteome</keyword>
<feature type="transmembrane region" description="Helical" evidence="1">
    <location>
        <begin position="12"/>
        <end position="32"/>
    </location>
</feature>
<feature type="transmembrane region" description="Helical" evidence="1">
    <location>
        <begin position="44"/>
        <end position="64"/>
    </location>
</feature>
<dbReference type="AlphaFoldDB" id="A0ABD1I8L4"/>
<dbReference type="EMBL" id="JBEAFC010000003">
    <property type="protein sequence ID" value="KAL1565063.1"/>
    <property type="molecule type" value="Genomic_DNA"/>
</dbReference>
<dbReference type="PANTHER" id="PTHR35288:SF2">
    <property type="entry name" value="TRANSMEMBRANE PROTEIN"/>
    <property type="match status" value="1"/>
</dbReference>
<sequence>MGFSSKKWAQSISNFASLLYFLIIIVQVPLFRVPCRTGTCQTPMEVMVCAGGFLPEFVVKALLYPGAVKQSLMKGAAVPSPDQLLHPYKFRKAKPTDLKQLEVIAGSYLSVAGAFLGLLRHGRMSYFGLILVLWGIAKEMFGGKHSCLFPEMVITMVIAFLSMRRDVRKLLKCCKPGRVARRLTNRSKSKYS</sequence>
<accession>A0ABD1I8L4</accession>
<comment type="caution">
    <text evidence="2">The sequence shown here is derived from an EMBL/GenBank/DDBJ whole genome shotgun (WGS) entry which is preliminary data.</text>
</comment>
<evidence type="ECO:0000313" key="2">
    <source>
        <dbReference type="EMBL" id="KAL1565063.1"/>
    </source>
</evidence>
<reference evidence="2 3" key="1">
    <citation type="submission" date="2024-06" db="EMBL/GenBank/DDBJ databases">
        <title>A chromosome level genome sequence of Diviner's sage (Salvia divinorum).</title>
        <authorList>
            <person name="Ford S.A."/>
            <person name="Ro D.-K."/>
            <person name="Ness R.W."/>
            <person name="Phillips M.A."/>
        </authorList>
    </citation>
    <scope>NUCLEOTIDE SEQUENCE [LARGE SCALE GENOMIC DNA]</scope>
    <source>
        <strain evidence="2">SAF-2024a</strain>
        <tissue evidence="2">Leaf</tissue>
    </source>
</reference>
<organism evidence="2 3">
    <name type="scientific">Salvia divinorum</name>
    <name type="common">Maria pastora</name>
    <name type="synonym">Diviner's sage</name>
    <dbReference type="NCBI Taxonomy" id="28513"/>
    <lineage>
        <taxon>Eukaryota</taxon>
        <taxon>Viridiplantae</taxon>
        <taxon>Streptophyta</taxon>
        <taxon>Embryophyta</taxon>
        <taxon>Tracheophyta</taxon>
        <taxon>Spermatophyta</taxon>
        <taxon>Magnoliopsida</taxon>
        <taxon>eudicotyledons</taxon>
        <taxon>Gunneridae</taxon>
        <taxon>Pentapetalae</taxon>
        <taxon>asterids</taxon>
        <taxon>lamiids</taxon>
        <taxon>Lamiales</taxon>
        <taxon>Lamiaceae</taxon>
        <taxon>Nepetoideae</taxon>
        <taxon>Mentheae</taxon>
        <taxon>Salviinae</taxon>
        <taxon>Salvia</taxon>
        <taxon>Salvia subgen. Calosphace</taxon>
    </lineage>
</organism>
<dbReference type="PANTHER" id="PTHR35288">
    <property type="entry name" value="TAIL FIBER"/>
    <property type="match status" value="1"/>
</dbReference>
<keyword evidence="1" id="KW-0472">Membrane</keyword>
<gene>
    <name evidence="2" type="ORF">AAHA92_07330</name>
</gene>
<proteinExistence type="predicted"/>
<feature type="transmembrane region" description="Helical" evidence="1">
    <location>
        <begin position="141"/>
        <end position="162"/>
    </location>
</feature>
<dbReference type="Proteomes" id="UP001567538">
    <property type="component" value="Unassembled WGS sequence"/>
</dbReference>
<keyword evidence="1" id="KW-0812">Transmembrane</keyword>
<feature type="transmembrane region" description="Helical" evidence="1">
    <location>
        <begin position="101"/>
        <end position="121"/>
    </location>
</feature>
<name>A0ABD1I8L4_SALDI</name>
<evidence type="ECO:0000313" key="3">
    <source>
        <dbReference type="Proteomes" id="UP001567538"/>
    </source>
</evidence>
<protein>
    <submittedName>
        <fullName evidence="2">Uncharacterized protein</fullName>
    </submittedName>
</protein>